<dbReference type="GO" id="GO:0005743">
    <property type="term" value="C:mitochondrial inner membrane"/>
    <property type="evidence" value="ECO:0007669"/>
    <property type="project" value="UniProtKB-SubCell"/>
</dbReference>
<keyword evidence="3 9" id="KW-0679">Respiratory chain</keyword>
<keyword evidence="5 9" id="KW-0809">Transit peptide</keyword>
<organism evidence="10 11">
    <name type="scientific">Spizellomyces punctatus (strain DAOM BR117)</name>
    <dbReference type="NCBI Taxonomy" id="645134"/>
    <lineage>
        <taxon>Eukaryota</taxon>
        <taxon>Fungi</taxon>
        <taxon>Fungi incertae sedis</taxon>
        <taxon>Chytridiomycota</taxon>
        <taxon>Chytridiomycota incertae sedis</taxon>
        <taxon>Chytridiomycetes</taxon>
        <taxon>Spizellomycetales</taxon>
        <taxon>Spizellomycetaceae</taxon>
        <taxon>Spizellomyces</taxon>
    </lineage>
</organism>
<keyword evidence="6 9" id="KW-0249">Electron transport</keyword>
<accession>A0A0L0HGC3</accession>
<evidence type="ECO:0000256" key="8">
    <source>
        <dbReference type="ARBA" id="ARBA00023136"/>
    </source>
</evidence>
<dbReference type="RefSeq" id="XP_016608167.1">
    <property type="nucleotide sequence ID" value="XM_016752704.1"/>
</dbReference>
<dbReference type="OMA" id="EYMPGEI"/>
<dbReference type="VEuPathDB" id="FungiDB:SPPG_04470"/>
<dbReference type="InterPro" id="IPR006885">
    <property type="entry name" value="NADH_UbQ_FeS_4_mit-like"/>
</dbReference>
<keyword evidence="7 9" id="KW-0496">Mitochondrion</keyword>
<dbReference type="AlphaFoldDB" id="A0A0L0HGC3"/>
<name>A0A0L0HGC3_SPIPD</name>
<evidence type="ECO:0000256" key="1">
    <source>
        <dbReference type="ARBA" id="ARBA00005882"/>
    </source>
</evidence>
<dbReference type="Gene3D" id="3.30.160.190">
    <property type="entry name" value="atu1810 like domain"/>
    <property type="match status" value="1"/>
</dbReference>
<gene>
    <name evidence="10" type="ORF">SPPG_04470</name>
</gene>
<dbReference type="GeneID" id="27687915"/>
<keyword evidence="8 9" id="KW-0472">Membrane</keyword>
<dbReference type="InterPro" id="IPR038532">
    <property type="entry name" value="NDUFS4-like_sf"/>
</dbReference>
<evidence type="ECO:0000256" key="5">
    <source>
        <dbReference type="ARBA" id="ARBA00022946"/>
    </source>
</evidence>
<dbReference type="Proteomes" id="UP000053201">
    <property type="component" value="Unassembled WGS sequence"/>
</dbReference>
<comment type="subcellular location">
    <subcellularLocation>
        <location evidence="9">Mitochondrion inner membrane</location>
        <topology evidence="9">Peripheral membrane protein</topology>
        <orientation evidence="9">Matrix side</orientation>
    </subcellularLocation>
</comment>
<dbReference type="Pfam" id="PF04800">
    <property type="entry name" value="NDUS4"/>
    <property type="match status" value="1"/>
</dbReference>
<evidence type="ECO:0000313" key="11">
    <source>
        <dbReference type="Proteomes" id="UP000053201"/>
    </source>
</evidence>
<evidence type="ECO:0000256" key="7">
    <source>
        <dbReference type="ARBA" id="ARBA00023128"/>
    </source>
</evidence>
<reference evidence="10 11" key="1">
    <citation type="submission" date="2009-08" db="EMBL/GenBank/DDBJ databases">
        <title>The Genome Sequence of Spizellomyces punctatus strain DAOM BR117.</title>
        <authorList>
            <consortium name="The Broad Institute Genome Sequencing Platform"/>
            <person name="Russ C."/>
            <person name="Cuomo C."/>
            <person name="Shea T."/>
            <person name="Young S.K."/>
            <person name="Zeng Q."/>
            <person name="Koehrsen M."/>
            <person name="Haas B."/>
            <person name="Borodovsky M."/>
            <person name="Guigo R."/>
            <person name="Alvarado L."/>
            <person name="Berlin A."/>
            <person name="Bochicchio J."/>
            <person name="Borenstein D."/>
            <person name="Chapman S."/>
            <person name="Chen Z."/>
            <person name="Engels R."/>
            <person name="Freedman E."/>
            <person name="Gellesch M."/>
            <person name="Goldberg J."/>
            <person name="Griggs A."/>
            <person name="Gujja S."/>
            <person name="Heiman D."/>
            <person name="Hepburn T."/>
            <person name="Howarth C."/>
            <person name="Jen D."/>
            <person name="Larson L."/>
            <person name="Lewis B."/>
            <person name="Mehta T."/>
            <person name="Park D."/>
            <person name="Pearson M."/>
            <person name="Roberts A."/>
            <person name="Saif S."/>
            <person name="Shenoy N."/>
            <person name="Sisk P."/>
            <person name="Stolte C."/>
            <person name="Sykes S."/>
            <person name="Thomson T."/>
            <person name="Walk T."/>
            <person name="White J."/>
            <person name="Yandava C."/>
            <person name="Burger G."/>
            <person name="Gray M.W."/>
            <person name="Holland P.W.H."/>
            <person name="King N."/>
            <person name="Lang F.B.F."/>
            <person name="Roger A.J."/>
            <person name="Ruiz-Trillo I."/>
            <person name="Lander E."/>
            <person name="Nusbaum C."/>
        </authorList>
    </citation>
    <scope>NUCLEOTIDE SEQUENCE [LARGE SCALE GENOMIC DNA]</scope>
    <source>
        <strain evidence="10 11">DAOM BR117</strain>
    </source>
</reference>
<evidence type="ECO:0000256" key="4">
    <source>
        <dbReference type="ARBA" id="ARBA00022792"/>
    </source>
</evidence>
<dbReference type="STRING" id="645134.A0A0L0HGC3"/>
<evidence type="ECO:0000256" key="9">
    <source>
        <dbReference type="RuleBase" id="RU367010"/>
    </source>
</evidence>
<dbReference type="InParanoid" id="A0A0L0HGC3"/>
<evidence type="ECO:0000313" key="10">
    <source>
        <dbReference type="EMBL" id="KND00128.1"/>
    </source>
</evidence>
<evidence type="ECO:0000256" key="3">
    <source>
        <dbReference type="ARBA" id="ARBA00022660"/>
    </source>
</evidence>
<dbReference type="FunFam" id="3.30.160.190:FF:000001">
    <property type="entry name" value="NADH-ubiquinone oxidoreductase 21 kDa subunit mitochondrial"/>
    <property type="match status" value="1"/>
</dbReference>
<keyword evidence="11" id="KW-1185">Reference proteome</keyword>
<dbReference type="OrthoDB" id="3089at2759"/>
<evidence type="ECO:0000256" key="6">
    <source>
        <dbReference type="ARBA" id="ARBA00022982"/>
    </source>
</evidence>
<dbReference type="PANTHER" id="PTHR12219:SF8">
    <property type="entry name" value="NADH DEHYDROGENASE [UBIQUINONE] IRON-SULFUR PROTEIN 4, MITOCHONDRIAL"/>
    <property type="match status" value="1"/>
</dbReference>
<comment type="function">
    <text evidence="9">Accessory subunit of the mitochondrial membrane respiratory chain NADH dehydrogenase (Complex I), that is believed not to be involved in catalysis. Complex I functions in the transfer of electrons from NADH to the respiratory chain. The immediate electron acceptor for the enzyme is believed to be ubiquinone.</text>
</comment>
<dbReference type="PANTHER" id="PTHR12219">
    <property type="entry name" value="NADH-UBIQUINONE OXIDOREDUCTASE"/>
    <property type="match status" value="1"/>
</dbReference>
<comment type="similarity">
    <text evidence="1 9">Belongs to the complex I NDUFS4 subunit family.</text>
</comment>
<keyword evidence="2 9" id="KW-0813">Transport</keyword>
<dbReference type="EMBL" id="KQ257456">
    <property type="protein sequence ID" value="KND00128.1"/>
    <property type="molecule type" value="Genomic_DNA"/>
</dbReference>
<dbReference type="GO" id="GO:0022900">
    <property type="term" value="P:electron transport chain"/>
    <property type="evidence" value="ECO:0007669"/>
    <property type="project" value="InterPro"/>
</dbReference>
<proteinExistence type="inferred from homology"/>
<evidence type="ECO:0000256" key="2">
    <source>
        <dbReference type="ARBA" id="ARBA00022448"/>
    </source>
</evidence>
<dbReference type="eggNOG" id="KOG3389">
    <property type="taxonomic scope" value="Eukaryota"/>
</dbReference>
<sequence length="178" mass="20510">MSLLRLPARRFTGLPRPTLVYAQQIRLVSSEKLQKLSGEPLADKEHENLVIPSPKGQRDVFEADACSGVPPEISRRSVKIFKPARNAMQQGTANSENWRIDFDVQERWENPLMGWASSHDAVQGVRMNFASKEDAILFAERQGYEYWVEEPKPEKFRVKTYADNFKYVPGKLRMIKTK</sequence>
<protein>
    <recommendedName>
        <fullName evidence="9">NADH dehydrogenase [ubiquinone] iron-sulfur protein 4, mitochondrial</fullName>
    </recommendedName>
</protein>
<keyword evidence="4 9" id="KW-0999">Mitochondrion inner membrane</keyword>